<accession>Q6C5E7</accession>
<evidence type="ECO:0000313" key="2">
    <source>
        <dbReference type="EMBL" id="CAG79710.1"/>
    </source>
</evidence>
<evidence type="ECO:0000313" key="3">
    <source>
        <dbReference type="Proteomes" id="UP000001300"/>
    </source>
</evidence>
<dbReference type="Proteomes" id="UP000001300">
    <property type="component" value="Chromosome E"/>
</dbReference>
<sequence length="467" mass="47908">MVYIPGCNLHTHFEYTFHFHSRYLPVFRFGMVSTQSLFFYTTLWASTVSAQNVVVAQIVRNIVNGFVGAKTDSSISNSQASAEIQAIVDIVTQNPNVDKLLQQALPAALMGLNSDNFPSLLSEAGKTLDAFETSPDYQSLVDGFSKAMPHYDPSQALENIQVNLDNALGMLTPVLPSLTPQYSREWASATSRVSSLGVVFGFIEGSASEASTSAATSVTTTADASTSAATSVTTTADASTSAATSVTTTADASTSAATSVTTTADVSTSARSATTTSEASISADNSVGTTSEASTSTDTSIANTSETSTSTDTSITEISSPVSSITDSSASSPVSSITDSSTSSTVSTIRTDAPTSLTQSYDSATPTESSTLFSSATFSTSSALSTISTTSSTSRVSTSAPPFSNTTTSFSGIHNTTTHTQTRSGTATNHTLTATPTSTNPSIPINAGTHVKAGFGVIALAVGALLL</sequence>
<dbReference type="STRING" id="284591.Q6C5E7"/>
<dbReference type="KEGG" id="yli:2911728"/>
<evidence type="ECO:0000256" key="1">
    <source>
        <dbReference type="SAM" id="MobiDB-lite"/>
    </source>
</evidence>
<organism evidence="2 3">
    <name type="scientific">Yarrowia lipolytica (strain CLIB 122 / E 150)</name>
    <name type="common">Yeast</name>
    <name type="synonym">Candida lipolytica</name>
    <dbReference type="NCBI Taxonomy" id="284591"/>
    <lineage>
        <taxon>Eukaryota</taxon>
        <taxon>Fungi</taxon>
        <taxon>Dikarya</taxon>
        <taxon>Ascomycota</taxon>
        <taxon>Saccharomycotina</taxon>
        <taxon>Dipodascomycetes</taxon>
        <taxon>Dipodascales</taxon>
        <taxon>Dipodascales incertae sedis</taxon>
        <taxon>Yarrowia</taxon>
    </lineage>
</organism>
<dbReference type="AlphaFoldDB" id="Q6C5E7"/>
<dbReference type="OrthoDB" id="10565801at2759"/>
<feature type="region of interest" description="Disordered" evidence="1">
    <location>
        <begin position="389"/>
        <end position="441"/>
    </location>
</feature>
<feature type="compositionally biased region" description="Polar residues" evidence="1">
    <location>
        <begin position="400"/>
        <end position="425"/>
    </location>
</feature>
<name>Q6C5E7_YARLI</name>
<dbReference type="RefSeq" id="XP_504115.3">
    <property type="nucleotide sequence ID" value="XM_504115.3"/>
</dbReference>
<dbReference type="EMBL" id="CR382131">
    <property type="protein sequence ID" value="CAG79710.1"/>
    <property type="molecule type" value="Genomic_DNA"/>
</dbReference>
<feature type="compositionally biased region" description="Low complexity" evidence="1">
    <location>
        <begin position="389"/>
        <end position="399"/>
    </location>
</feature>
<gene>
    <name evidence="2" type="ORF">YALI0_E18700g</name>
</gene>
<dbReference type="InParanoid" id="Q6C5E7"/>
<proteinExistence type="predicted"/>
<feature type="compositionally biased region" description="Low complexity" evidence="1">
    <location>
        <begin position="221"/>
        <end position="349"/>
    </location>
</feature>
<keyword evidence="3" id="KW-1185">Reference proteome</keyword>
<reference evidence="2 3" key="1">
    <citation type="journal article" date="2004" name="Nature">
        <title>Genome evolution in yeasts.</title>
        <authorList>
            <consortium name="Genolevures"/>
            <person name="Dujon B."/>
            <person name="Sherman D."/>
            <person name="Fischer G."/>
            <person name="Durrens P."/>
            <person name="Casaregola S."/>
            <person name="Lafontaine I."/>
            <person name="de Montigny J."/>
            <person name="Marck C."/>
            <person name="Neuveglise C."/>
            <person name="Talla E."/>
            <person name="Goffard N."/>
            <person name="Frangeul L."/>
            <person name="Aigle M."/>
            <person name="Anthouard V."/>
            <person name="Babour A."/>
            <person name="Barbe V."/>
            <person name="Barnay S."/>
            <person name="Blanchin S."/>
            <person name="Beckerich J.M."/>
            <person name="Beyne E."/>
            <person name="Bleykasten C."/>
            <person name="Boisrame A."/>
            <person name="Boyer J."/>
            <person name="Cattolico L."/>
            <person name="Confanioleri F."/>
            <person name="de Daruvar A."/>
            <person name="Despons L."/>
            <person name="Fabre E."/>
            <person name="Fairhead C."/>
            <person name="Ferry-Dumazet H."/>
            <person name="Groppi A."/>
            <person name="Hantraye F."/>
            <person name="Hennequin C."/>
            <person name="Jauniaux N."/>
            <person name="Joyet P."/>
            <person name="Kachouri R."/>
            <person name="Kerrest A."/>
            <person name="Koszul R."/>
            <person name="Lemaire M."/>
            <person name="Lesur I."/>
            <person name="Ma L."/>
            <person name="Muller H."/>
            <person name="Nicaud J.M."/>
            <person name="Nikolski M."/>
            <person name="Oztas S."/>
            <person name="Ozier-Kalogeropoulos O."/>
            <person name="Pellenz S."/>
            <person name="Potier S."/>
            <person name="Richard G.F."/>
            <person name="Straub M.L."/>
            <person name="Suleau A."/>
            <person name="Swennene D."/>
            <person name="Tekaia F."/>
            <person name="Wesolowski-Louvel M."/>
            <person name="Westhof E."/>
            <person name="Wirth B."/>
            <person name="Zeniou-Meyer M."/>
            <person name="Zivanovic I."/>
            <person name="Bolotin-Fukuhara M."/>
            <person name="Thierry A."/>
            <person name="Bouchier C."/>
            <person name="Caudron B."/>
            <person name="Scarpelli C."/>
            <person name="Gaillardin C."/>
            <person name="Weissenbach J."/>
            <person name="Wincker P."/>
            <person name="Souciet J.L."/>
        </authorList>
    </citation>
    <scope>NUCLEOTIDE SEQUENCE [LARGE SCALE GENOMIC DNA]</scope>
    <source>
        <strain evidence="3">CLIB 122 / E 150</strain>
    </source>
</reference>
<dbReference type="HOGENOM" id="CLU_585543_0_0_1"/>
<feature type="compositionally biased region" description="Low complexity" evidence="1">
    <location>
        <begin position="426"/>
        <end position="441"/>
    </location>
</feature>
<dbReference type="VEuPathDB" id="FungiDB:YALI0_E18700g"/>
<protein>
    <submittedName>
        <fullName evidence="2">YALI0E18700p</fullName>
    </submittedName>
</protein>
<feature type="region of interest" description="Disordered" evidence="1">
    <location>
        <begin position="221"/>
        <end position="351"/>
    </location>
</feature>